<dbReference type="SMART" id="SM01118">
    <property type="entry name" value="CYTH"/>
    <property type="match status" value="1"/>
</dbReference>
<keyword evidence="3" id="KW-1185">Reference proteome</keyword>
<sequence>MPQTVHMSGGDVEIERKYDVDSAARMPSLIGAGRVASADEADAFDLDATYFDTPELTLAGQRVAVRRRVGGHDAGWHIKWPPLAEGRREQQFPLGEGEGAELPAEVRAALGGLVGDSPLVPIARVQNHRVATVLRDADGEALVELADDHVVATDLRSGATQGTERRWQEWEVELLPGGSAGEASDRAALLDAIEVRLVAAGAQPPSSGSKLARALGLSR</sequence>
<organism evidence="2 3">
    <name type="scientific">Gryllotalpicola daejeonensis</name>
    <dbReference type="NCBI Taxonomy" id="993087"/>
    <lineage>
        <taxon>Bacteria</taxon>
        <taxon>Bacillati</taxon>
        <taxon>Actinomycetota</taxon>
        <taxon>Actinomycetes</taxon>
        <taxon>Micrococcales</taxon>
        <taxon>Microbacteriaceae</taxon>
        <taxon>Gryllotalpicola</taxon>
    </lineage>
</organism>
<evidence type="ECO:0000313" key="3">
    <source>
        <dbReference type="Proteomes" id="UP001415169"/>
    </source>
</evidence>
<dbReference type="Pfam" id="PF01928">
    <property type="entry name" value="CYTH"/>
    <property type="match status" value="1"/>
</dbReference>
<gene>
    <name evidence="2" type="ORF">GCM10022286_26430</name>
</gene>
<dbReference type="EMBL" id="BAABBV010000002">
    <property type="protein sequence ID" value="GAA4164543.1"/>
    <property type="molecule type" value="Genomic_DNA"/>
</dbReference>
<feature type="domain" description="CYTH" evidence="1">
    <location>
        <begin position="11"/>
        <end position="218"/>
    </location>
</feature>
<evidence type="ECO:0000259" key="1">
    <source>
        <dbReference type="SMART" id="SM01118"/>
    </source>
</evidence>
<comment type="caution">
    <text evidence="2">The sequence shown here is derived from an EMBL/GenBank/DDBJ whole genome shotgun (WGS) entry which is preliminary data.</text>
</comment>
<dbReference type="Gene3D" id="2.40.320.10">
    <property type="entry name" value="Hypothetical Protein Pfu-838710-001"/>
    <property type="match status" value="1"/>
</dbReference>
<evidence type="ECO:0000313" key="2">
    <source>
        <dbReference type="EMBL" id="GAA4164543.1"/>
    </source>
</evidence>
<dbReference type="Proteomes" id="UP001415169">
    <property type="component" value="Unassembled WGS sequence"/>
</dbReference>
<protein>
    <recommendedName>
        <fullName evidence="1">CYTH domain-containing protein</fullName>
    </recommendedName>
</protein>
<dbReference type="InterPro" id="IPR033469">
    <property type="entry name" value="CYTH-like_dom_sf"/>
</dbReference>
<name>A0ABP7ZMK9_9MICO</name>
<dbReference type="CDD" id="cd07374">
    <property type="entry name" value="CYTH-like_Pase"/>
    <property type="match status" value="1"/>
</dbReference>
<reference evidence="2" key="2">
    <citation type="submission" date="2023-12" db="EMBL/GenBank/DDBJ databases">
        <authorList>
            <person name="Sun Q."/>
            <person name="Inoue M."/>
        </authorList>
    </citation>
    <scope>NUCLEOTIDE SEQUENCE</scope>
    <source>
        <strain evidence="2">JCM 17590</strain>
    </source>
</reference>
<dbReference type="InterPro" id="IPR023577">
    <property type="entry name" value="CYTH_domain"/>
</dbReference>
<proteinExistence type="predicted"/>
<reference evidence="2" key="1">
    <citation type="journal article" date="2014" name="Int. J. Syst. Evol. Microbiol.">
        <title>Complete genome of a new Firmicutes species belonging to the dominant human colonic microbiota ('Ruminococcus bicirculans') reveals two chromosomes and a selective capacity to utilize plant glucans.</title>
        <authorList>
            <consortium name="NISC Comparative Sequencing Program"/>
            <person name="Wegmann U."/>
            <person name="Louis P."/>
            <person name="Goesmann A."/>
            <person name="Henrissat B."/>
            <person name="Duncan S.H."/>
            <person name="Flint H.J."/>
        </authorList>
    </citation>
    <scope>NUCLEOTIDE SEQUENCE</scope>
    <source>
        <strain evidence="2">JCM 17590</strain>
    </source>
</reference>
<accession>A0ABP7ZMK9</accession>
<dbReference type="SUPFAM" id="SSF55154">
    <property type="entry name" value="CYTH-like phosphatases"/>
    <property type="match status" value="1"/>
</dbReference>